<dbReference type="AlphaFoldDB" id="A0A0C3JZN5"/>
<dbReference type="GO" id="GO:0044614">
    <property type="term" value="C:nuclear pore cytoplasmic filaments"/>
    <property type="evidence" value="ECO:0007669"/>
    <property type="project" value="TreeGrafter"/>
</dbReference>
<dbReference type="GO" id="GO:0006606">
    <property type="term" value="P:protein import into nucleus"/>
    <property type="evidence" value="ECO:0007669"/>
    <property type="project" value="TreeGrafter"/>
</dbReference>
<evidence type="ECO:0000256" key="1">
    <source>
        <dbReference type="ARBA" id="ARBA00004567"/>
    </source>
</evidence>
<keyword evidence="8" id="KW-0539">Nucleus</keyword>
<feature type="compositionally biased region" description="Basic and acidic residues" evidence="10">
    <location>
        <begin position="457"/>
        <end position="471"/>
    </location>
</feature>
<name>A0A0C3JZN5_PISTI</name>
<reference evidence="11 12" key="1">
    <citation type="submission" date="2014-04" db="EMBL/GenBank/DDBJ databases">
        <authorList>
            <consortium name="DOE Joint Genome Institute"/>
            <person name="Kuo A."/>
            <person name="Kohler A."/>
            <person name="Costa M.D."/>
            <person name="Nagy L.G."/>
            <person name="Floudas D."/>
            <person name="Copeland A."/>
            <person name="Barry K.W."/>
            <person name="Cichocki N."/>
            <person name="Veneault-Fourrey C."/>
            <person name="LaButti K."/>
            <person name="Lindquist E.A."/>
            <person name="Lipzen A."/>
            <person name="Lundell T."/>
            <person name="Morin E."/>
            <person name="Murat C."/>
            <person name="Sun H."/>
            <person name="Tunlid A."/>
            <person name="Henrissat B."/>
            <person name="Grigoriev I.V."/>
            <person name="Hibbett D.S."/>
            <person name="Martin F."/>
            <person name="Nordberg H.P."/>
            <person name="Cantor M.N."/>
            <person name="Hua S.X."/>
        </authorList>
    </citation>
    <scope>NUCLEOTIDE SEQUENCE [LARGE SCALE GENOMIC DNA]</scope>
    <source>
        <strain evidence="11 12">Marx 270</strain>
    </source>
</reference>
<keyword evidence="7" id="KW-0906">Nuclear pore complex</keyword>
<comment type="similarity">
    <text evidence="2">Belongs to the nucleoporin GLFG family.</text>
</comment>
<comment type="subcellular location">
    <subcellularLocation>
        <location evidence="1">Nucleus</location>
        <location evidence="1">Nuclear pore complex</location>
    </subcellularLocation>
</comment>
<evidence type="ECO:0000256" key="7">
    <source>
        <dbReference type="ARBA" id="ARBA00023132"/>
    </source>
</evidence>
<dbReference type="OrthoDB" id="3797628at2759"/>
<evidence type="ECO:0000313" key="11">
    <source>
        <dbReference type="EMBL" id="KIO14623.1"/>
    </source>
</evidence>
<evidence type="ECO:0000256" key="2">
    <source>
        <dbReference type="ARBA" id="ARBA00008926"/>
    </source>
</evidence>
<dbReference type="STRING" id="870435.A0A0C3JZN5"/>
<dbReference type="HOGENOM" id="CLU_549948_0_0_1"/>
<dbReference type="PANTHER" id="PTHR23198">
    <property type="entry name" value="NUCLEOPORIN"/>
    <property type="match status" value="1"/>
</dbReference>
<feature type="coiled-coil region" evidence="9">
    <location>
        <begin position="296"/>
        <end position="387"/>
    </location>
</feature>
<dbReference type="EMBL" id="KN831944">
    <property type="protein sequence ID" value="KIO14623.1"/>
    <property type="molecule type" value="Genomic_DNA"/>
</dbReference>
<gene>
    <name evidence="11" type="ORF">M404DRAFT_179121</name>
</gene>
<evidence type="ECO:0000256" key="5">
    <source>
        <dbReference type="ARBA" id="ARBA00022927"/>
    </source>
</evidence>
<keyword evidence="9" id="KW-0175">Coiled coil</keyword>
<evidence type="ECO:0000256" key="3">
    <source>
        <dbReference type="ARBA" id="ARBA00022448"/>
    </source>
</evidence>
<dbReference type="Gene3D" id="1.10.10.2360">
    <property type="match status" value="1"/>
</dbReference>
<keyword evidence="4" id="KW-0509">mRNA transport</keyword>
<feature type="compositionally biased region" description="Basic and acidic residues" evidence="10">
    <location>
        <begin position="480"/>
        <end position="496"/>
    </location>
</feature>
<evidence type="ECO:0000256" key="8">
    <source>
        <dbReference type="ARBA" id="ARBA00023242"/>
    </source>
</evidence>
<keyword evidence="5" id="KW-0653">Protein transport</keyword>
<keyword evidence="12" id="KW-1185">Reference proteome</keyword>
<accession>A0A0C3JZN5</accession>
<dbReference type="GO" id="GO:0000973">
    <property type="term" value="P:post-transcriptional tethering of RNA polymerase II gene DNA at nuclear periphery"/>
    <property type="evidence" value="ECO:0007669"/>
    <property type="project" value="TreeGrafter"/>
</dbReference>
<dbReference type="InParanoid" id="A0A0C3JZN5"/>
<dbReference type="GO" id="GO:0006405">
    <property type="term" value="P:RNA export from nucleus"/>
    <property type="evidence" value="ECO:0007669"/>
    <property type="project" value="TreeGrafter"/>
</dbReference>
<dbReference type="Proteomes" id="UP000054217">
    <property type="component" value="Unassembled WGS sequence"/>
</dbReference>
<evidence type="ECO:0000256" key="6">
    <source>
        <dbReference type="ARBA" id="ARBA00023010"/>
    </source>
</evidence>
<feature type="region of interest" description="Disordered" evidence="10">
    <location>
        <begin position="457"/>
        <end position="496"/>
    </location>
</feature>
<dbReference type="GO" id="GO:0008139">
    <property type="term" value="F:nuclear localization sequence binding"/>
    <property type="evidence" value="ECO:0007669"/>
    <property type="project" value="TreeGrafter"/>
</dbReference>
<sequence>MSSKNGNARKNKQQPRQQGSQPKSNAFGFGAFGSTSTFGQPQQPQSANPMFGNLGAPSTSTSTFGLFAQNTKPETTTFTFGVPKPATGFGASGGCTTTFDEGTSAFGFTGTSLFGSTTNTGGTFGSGGEPDGGNNPATSLWGRNLAPITTGTASPPFSAYSEKDPASSVPLQYQTISAMQTYRSTSIEELRVQDYQQGRTGASSKLPFGFGAPTTQPAGTFGAATTQQPNTSPTFEFGKGREYFKAPHDRSARIFRHDGTRASALNIISHLLDNDSTSITDEHEKFAYTAAGERPGSALREQAQSHDEKLRSLRAEMEAEMKAKDETRQEVQEELEKKREELARIKQDVERMTERFVSEKARLESRIAEMEATNRQHVERLQDMQSQVSQALLQVMKSQTETARQKEQEERQARILAEERLVNVLARMKNHEELQAVQTEMNDRLHALQDKMSSIMLEKKADGQHQTDPEATKTSTNGQAKDREMNRKGKGWAKGE</sequence>
<dbReference type="GO" id="GO:0017056">
    <property type="term" value="F:structural constituent of nuclear pore"/>
    <property type="evidence" value="ECO:0007669"/>
    <property type="project" value="TreeGrafter"/>
</dbReference>
<keyword evidence="3" id="KW-0813">Transport</keyword>
<keyword evidence="6" id="KW-0811">Translocation</keyword>
<dbReference type="FunFam" id="1.10.10.2360:FF:000001">
    <property type="entry name" value="Nuclear pore complex protein Nup98-Nup96"/>
    <property type="match status" value="1"/>
</dbReference>
<dbReference type="GO" id="GO:0003723">
    <property type="term" value="F:RNA binding"/>
    <property type="evidence" value="ECO:0007669"/>
    <property type="project" value="TreeGrafter"/>
</dbReference>
<protein>
    <submittedName>
        <fullName evidence="11">Uncharacterized protein</fullName>
    </submittedName>
</protein>
<feature type="compositionally biased region" description="Low complexity" evidence="10">
    <location>
        <begin position="26"/>
        <end position="39"/>
    </location>
</feature>
<feature type="region of interest" description="Disordered" evidence="10">
    <location>
        <begin position="1"/>
        <end position="52"/>
    </location>
</feature>
<evidence type="ECO:0000256" key="10">
    <source>
        <dbReference type="SAM" id="MobiDB-lite"/>
    </source>
</evidence>
<dbReference type="GO" id="GO:0034398">
    <property type="term" value="P:telomere tethering at nuclear periphery"/>
    <property type="evidence" value="ECO:0007669"/>
    <property type="project" value="TreeGrafter"/>
</dbReference>
<reference evidence="12" key="2">
    <citation type="submission" date="2015-01" db="EMBL/GenBank/DDBJ databases">
        <title>Evolutionary Origins and Diversification of the Mycorrhizal Mutualists.</title>
        <authorList>
            <consortium name="DOE Joint Genome Institute"/>
            <consortium name="Mycorrhizal Genomics Consortium"/>
            <person name="Kohler A."/>
            <person name="Kuo A."/>
            <person name="Nagy L.G."/>
            <person name="Floudas D."/>
            <person name="Copeland A."/>
            <person name="Barry K.W."/>
            <person name="Cichocki N."/>
            <person name="Veneault-Fourrey C."/>
            <person name="LaButti K."/>
            <person name="Lindquist E.A."/>
            <person name="Lipzen A."/>
            <person name="Lundell T."/>
            <person name="Morin E."/>
            <person name="Murat C."/>
            <person name="Riley R."/>
            <person name="Ohm R."/>
            <person name="Sun H."/>
            <person name="Tunlid A."/>
            <person name="Henrissat B."/>
            <person name="Grigoriev I.V."/>
            <person name="Hibbett D.S."/>
            <person name="Martin F."/>
        </authorList>
    </citation>
    <scope>NUCLEOTIDE SEQUENCE [LARGE SCALE GENOMIC DNA]</scope>
    <source>
        <strain evidence="12">Marx 270</strain>
    </source>
</reference>
<dbReference type="InterPro" id="IPR037665">
    <property type="entry name" value="Nucleoporin_S59-like"/>
</dbReference>
<dbReference type="PANTHER" id="PTHR23198:SF6">
    <property type="entry name" value="NUCLEAR PORE COMPLEX PROTEIN NUP98-NUP96"/>
    <property type="match status" value="1"/>
</dbReference>
<evidence type="ECO:0000256" key="4">
    <source>
        <dbReference type="ARBA" id="ARBA00022816"/>
    </source>
</evidence>
<evidence type="ECO:0000313" key="12">
    <source>
        <dbReference type="Proteomes" id="UP000054217"/>
    </source>
</evidence>
<evidence type="ECO:0000256" key="9">
    <source>
        <dbReference type="SAM" id="Coils"/>
    </source>
</evidence>
<dbReference type="GO" id="GO:0051028">
    <property type="term" value="P:mRNA transport"/>
    <property type="evidence" value="ECO:0007669"/>
    <property type="project" value="UniProtKB-KW"/>
</dbReference>
<organism evidence="11 12">
    <name type="scientific">Pisolithus tinctorius Marx 270</name>
    <dbReference type="NCBI Taxonomy" id="870435"/>
    <lineage>
        <taxon>Eukaryota</taxon>
        <taxon>Fungi</taxon>
        <taxon>Dikarya</taxon>
        <taxon>Basidiomycota</taxon>
        <taxon>Agaricomycotina</taxon>
        <taxon>Agaricomycetes</taxon>
        <taxon>Agaricomycetidae</taxon>
        <taxon>Boletales</taxon>
        <taxon>Sclerodermatineae</taxon>
        <taxon>Pisolithaceae</taxon>
        <taxon>Pisolithus</taxon>
    </lineage>
</organism>
<feature type="compositionally biased region" description="Polar residues" evidence="10">
    <location>
        <begin position="14"/>
        <end position="24"/>
    </location>
</feature>
<proteinExistence type="inferred from homology"/>